<organism evidence="2 3">
    <name type="scientific">Echinococcus granulosus</name>
    <name type="common">Hydatid tapeworm</name>
    <dbReference type="NCBI Taxonomy" id="6210"/>
    <lineage>
        <taxon>Eukaryota</taxon>
        <taxon>Metazoa</taxon>
        <taxon>Spiralia</taxon>
        <taxon>Lophotrochozoa</taxon>
        <taxon>Platyhelminthes</taxon>
        <taxon>Cestoda</taxon>
        <taxon>Eucestoda</taxon>
        <taxon>Cyclophyllidea</taxon>
        <taxon>Taeniidae</taxon>
        <taxon>Echinococcus</taxon>
        <taxon>Echinococcus granulosus group</taxon>
    </lineage>
</organism>
<feature type="coiled-coil region" evidence="1">
    <location>
        <begin position="345"/>
        <end position="372"/>
    </location>
</feature>
<evidence type="ECO:0000313" key="2">
    <source>
        <dbReference type="EMBL" id="EUB64349.1"/>
    </source>
</evidence>
<dbReference type="Proteomes" id="UP000019149">
    <property type="component" value="Unassembled WGS sequence"/>
</dbReference>
<name>W6VBX7_ECHGR</name>
<protein>
    <recommendedName>
        <fullName evidence="4">Tegument antigen</fullName>
    </recommendedName>
</protein>
<dbReference type="SMART" id="SM01375">
    <property type="entry name" value="Dynein_light"/>
    <property type="match status" value="2"/>
</dbReference>
<reference evidence="2 3" key="1">
    <citation type="journal article" date="2013" name="Nat. Genet.">
        <title>The genome of the hydatid tapeworm Echinococcus granulosus.</title>
        <authorList>
            <person name="Zheng H."/>
            <person name="Zhang W."/>
            <person name="Zhang L."/>
            <person name="Zhang Z."/>
            <person name="Li J."/>
            <person name="Lu G."/>
            <person name="Zhu Y."/>
            <person name="Wang Y."/>
            <person name="Huang Y."/>
            <person name="Liu J."/>
            <person name="Kang H."/>
            <person name="Chen J."/>
            <person name="Wang L."/>
            <person name="Chen A."/>
            <person name="Yu S."/>
            <person name="Gao Z."/>
            <person name="Jin L."/>
            <person name="Gu W."/>
            <person name="Wang Z."/>
            <person name="Zhao L."/>
            <person name="Shi B."/>
            <person name="Wen H."/>
            <person name="Lin R."/>
            <person name="Jones M.K."/>
            <person name="Brejova B."/>
            <person name="Vinar T."/>
            <person name="Zhao G."/>
            <person name="McManus D.P."/>
            <person name="Chen Z."/>
            <person name="Zhou Y."/>
            <person name="Wang S."/>
        </authorList>
    </citation>
    <scope>NUCLEOTIDE SEQUENCE [LARGE SCALE GENOMIC DNA]</scope>
</reference>
<gene>
    <name evidence="2" type="ORF">EGR_00893</name>
</gene>
<dbReference type="CDD" id="cd21454">
    <property type="entry name" value="DLC-like_TAL"/>
    <property type="match status" value="1"/>
</dbReference>
<keyword evidence="3" id="KW-1185">Reference proteome</keyword>
<dbReference type="KEGG" id="egl:EGR_00893"/>
<evidence type="ECO:0000313" key="3">
    <source>
        <dbReference type="Proteomes" id="UP000019149"/>
    </source>
</evidence>
<dbReference type="GeneID" id="36336608"/>
<dbReference type="InterPro" id="IPR001372">
    <property type="entry name" value="Dynein_light_chain_typ-1/2"/>
</dbReference>
<keyword evidence="1" id="KW-0175">Coiled coil</keyword>
<dbReference type="OrthoDB" id="6222374at2759"/>
<dbReference type="GO" id="GO:0030286">
    <property type="term" value="C:dynein complex"/>
    <property type="evidence" value="ECO:0007669"/>
    <property type="project" value="InterPro"/>
</dbReference>
<dbReference type="GO" id="GO:0007017">
    <property type="term" value="P:microtubule-based process"/>
    <property type="evidence" value="ECO:0007669"/>
    <property type="project" value="InterPro"/>
</dbReference>
<sequence length="415" mass="47581">METASYNAEKLIHFYDELREDKAKLSTSVYYDHLVKWGTSPEKATSLIRMMDPKNTGYLTRNDICRTMNFNLQSLRALRDIEIIKTDMSPSKRDSVALLFLELASRTVKKESMLRQLKERLEIVYGGDWSCFISAGHYWSICIHNPGTNLVFKYRDHIYGAFESGKLRLIGIEAFLCGAQSLSFITLTSSCDKDALTEEDLVLPADFVEKQAFNLPDGEDAAQICCQVSDVRACARAHTSFRQHQKNMAVEPSPEKLVHFYDELTEAQASIPTRSYKEFLIKWGYDAEQADRLCSRLDKGTGVIHRKDLCKPNEIPSNTLPALRDIQILNSDMNQKQAESIMLYVVDVIRRKKSKKDQLEDLKKRLEEVYGRGWNCYMTDGKFYSVCSHEAGTSLVFLLNEMVYGVFRTPYTSKH</sequence>
<dbReference type="InterPro" id="IPR037177">
    <property type="entry name" value="DLC_sf"/>
</dbReference>
<dbReference type="RefSeq" id="XP_024355545.1">
    <property type="nucleotide sequence ID" value="XM_024490142.1"/>
</dbReference>
<evidence type="ECO:0008006" key="4">
    <source>
        <dbReference type="Google" id="ProtNLM"/>
    </source>
</evidence>
<dbReference type="SUPFAM" id="SSF54648">
    <property type="entry name" value="DLC"/>
    <property type="match status" value="2"/>
</dbReference>
<evidence type="ECO:0000256" key="1">
    <source>
        <dbReference type="SAM" id="Coils"/>
    </source>
</evidence>
<accession>W6VBX7</accession>
<dbReference type="Gene3D" id="3.30.740.10">
    <property type="entry name" value="Protein Inhibitor Of Neuronal Nitric Oxide Synthase"/>
    <property type="match status" value="2"/>
</dbReference>
<dbReference type="Pfam" id="PF01221">
    <property type="entry name" value="Dynein_light"/>
    <property type="match status" value="2"/>
</dbReference>
<dbReference type="AlphaFoldDB" id="W6VBX7"/>
<proteinExistence type="predicted"/>
<dbReference type="CTD" id="36336608"/>
<dbReference type="EMBL" id="APAU02000003">
    <property type="protein sequence ID" value="EUB64349.1"/>
    <property type="molecule type" value="Genomic_DNA"/>
</dbReference>
<comment type="caution">
    <text evidence="2">The sequence shown here is derived from an EMBL/GenBank/DDBJ whole genome shotgun (WGS) entry which is preliminary data.</text>
</comment>